<dbReference type="SUPFAM" id="SSF51735">
    <property type="entry name" value="NAD(P)-binding Rossmann-fold domains"/>
    <property type="match status" value="1"/>
</dbReference>
<dbReference type="GO" id="GO:0005737">
    <property type="term" value="C:cytoplasm"/>
    <property type="evidence" value="ECO:0007669"/>
    <property type="project" value="TreeGrafter"/>
</dbReference>
<dbReference type="InterPro" id="IPR036291">
    <property type="entry name" value="NAD(P)-bd_dom_sf"/>
</dbReference>
<dbReference type="InterPro" id="IPR001509">
    <property type="entry name" value="Epimerase_deHydtase"/>
</dbReference>
<gene>
    <name evidence="2" type="ORF">ENV52_06300</name>
</gene>
<dbReference type="Gene3D" id="3.40.50.720">
    <property type="entry name" value="NAD(P)-binding Rossmann-like Domain"/>
    <property type="match status" value="1"/>
</dbReference>
<sequence>MTRTLVTGGTGFIGRAVVRELLAAGRQVRVLARHPGTLTDLEVEVAPGDLRDPASLASAVRGCDRVFHVAADYRLWVPDPKTMYAANVQGTKDLLHAAAKAGVAKVVYTSTVGTLGNPGDGTPGTEATPVSLADMVGHYKRSKFLAEEIVLEYARQGLPVVLVHPTAPVGPGDARPTPTGQIIVDYLKGRMPAYLETGLNLIHVRDVALGHLLAEEKGRLGEKYILGNQNLSLSEIFRMLAEITGIPAPKVRLPYWPILALSYLDEFWATHVSGKPPRMPVAGVKMAKKFMYFDSSKAVRELGLPQTPVRQALEEAVAWFREHGYT</sequence>
<reference evidence="2" key="1">
    <citation type="journal article" date="2020" name="mSystems">
        <title>Genome- and Community-Level Interaction Insights into Carbon Utilization and Element Cycling Functions of Hydrothermarchaeota in Hydrothermal Sediment.</title>
        <authorList>
            <person name="Zhou Z."/>
            <person name="Liu Y."/>
            <person name="Xu W."/>
            <person name="Pan J."/>
            <person name="Luo Z.H."/>
            <person name="Li M."/>
        </authorList>
    </citation>
    <scope>NUCLEOTIDE SEQUENCE [LARGE SCALE GENOMIC DNA]</scope>
    <source>
        <strain evidence="2">SpSt-767</strain>
    </source>
</reference>
<dbReference type="AlphaFoldDB" id="A0A7V6A367"/>
<dbReference type="PANTHER" id="PTHR48079:SF6">
    <property type="entry name" value="NAD(P)-BINDING DOMAIN-CONTAINING PROTEIN-RELATED"/>
    <property type="match status" value="1"/>
</dbReference>
<dbReference type="InterPro" id="IPR051783">
    <property type="entry name" value="NAD(P)-dependent_oxidoreduct"/>
</dbReference>
<dbReference type="FunFam" id="3.40.50.720:FF:000425">
    <property type="entry name" value="NAD(P)-binding Rossmann-fold superfamily protein"/>
    <property type="match status" value="1"/>
</dbReference>
<proteinExistence type="predicted"/>
<dbReference type="CDD" id="cd05228">
    <property type="entry name" value="AR_FR_like_1_SDR_e"/>
    <property type="match status" value="1"/>
</dbReference>
<dbReference type="GO" id="GO:0004029">
    <property type="term" value="F:aldehyde dehydrogenase (NAD+) activity"/>
    <property type="evidence" value="ECO:0007669"/>
    <property type="project" value="TreeGrafter"/>
</dbReference>
<evidence type="ECO:0000313" key="2">
    <source>
        <dbReference type="EMBL" id="HHS29295.1"/>
    </source>
</evidence>
<organism evidence="2">
    <name type="scientific">Desulfobacca acetoxidans</name>
    <dbReference type="NCBI Taxonomy" id="60893"/>
    <lineage>
        <taxon>Bacteria</taxon>
        <taxon>Pseudomonadati</taxon>
        <taxon>Thermodesulfobacteriota</taxon>
        <taxon>Desulfobaccia</taxon>
        <taxon>Desulfobaccales</taxon>
        <taxon>Desulfobaccaceae</taxon>
        <taxon>Desulfobacca</taxon>
    </lineage>
</organism>
<evidence type="ECO:0000259" key="1">
    <source>
        <dbReference type="Pfam" id="PF01370"/>
    </source>
</evidence>
<name>A0A7V6A367_9BACT</name>
<comment type="caution">
    <text evidence="2">The sequence shown here is derived from an EMBL/GenBank/DDBJ whole genome shotgun (WGS) entry which is preliminary data.</text>
</comment>
<dbReference type="EMBL" id="DTGR01000101">
    <property type="protein sequence ID" value="HHS29295.1"/>
    <property type="molecule type" value="Genomic_DNA"/>
</dbReference>
<feature type="domain" description="NAD-dependent epimerase/dehydratase" evidence="1">
    <location>
        <begin position="5"/>
        <end position="227"/>
    </location>
</feature>
<dbReference type="PANTHER" id="PTHR48079">
    <property type="entry name" value="PROTEIN YEEZ"/>
    <property type="match status" value="1"/>
</dbReference>
<dbReference type="NCBIfam" id="TIGR03466">
    <property type="entry name" value="HpnA"/>
    <property type="match status" value="1"/>
</dbReference>
<dbReference type="InterPro" id="IPR017829">
    <property type="entry name" value="Hopanoid-assoc_sugar_epimerase"/>
</dbReference>
<protein>
    <submittedName>
        <fullName evidence="2">NAD-dependent epimerase/dehydratase family protein</fullName>
    </submittedName>
</protein>
<accession>A0A7V6A367</accession>
<dbReference type="Pfam" id="PF01370">
    <property type="entry name" value="Epimerase"/>
    <property type="match status" value="1"/>
</dbReference>